<comment type="caution">
    <text evidence="4">The sequence shown here is derived from an EMBL/GenBank/DDBJ whole genome shotgun (WGS) entry which is preliminary data.</text>
</comment>
<dbReference type="Gene3D" id="1.10.1760.20">
    <property type="match status" value="1"/>
</dbReference>
<evidence type="ECO:0000313" key="4">
    <source>
        <dbReference type="EMBL" id="GBF32045.1"/>
    </source>
</evidence>
<proteinExistence type="inferred from homology"/>
<dbReference type="Proteomes" id="UP000239549">
    <property type="component" value="Unassembled WGS sequence"/>
</dbReference>
<keyword evidence="2" id="KW-0813">Transport</keyword>
<dbReference type="InterPro" id="IPR003784">
    <property type="entry name" value="BioY"/>
</dbReference>
<dbReference type="PANTHER" id="PTHR34295">
    <property type="entry name" value="BIOTIN TRANSPORTER BIOY"/>
    <property type="match status" value="1"/>
</dbReference>
<feature type="transmembrane region" description="Helical" evidence="3">
    <location>
        <begin position="7"/>
        <end position="25"/>
    </location>
</feature>
<dbReference type="PANTHER" id="PTHR34295:SF1">
    <property type="entry name" value="BIOTIN TRANSPORTER BIOY"/>
    <property type="match status" value="1"/>
</dbReference>
<organism evidence="4 5">
    <name type="scientific">Desulfocucumis palustris</name>
    <dbReference type="NCBI Taxonomy" id="1898651"/>
    <lineage>
        <taxon>Bacteria</taxon>
        <taxon>Bacillati</taxon>
        <taxon>Bacillota</taxon>
        <taxon>Clostridia</taxon>
        <taxon>Eubacteriales</taxon>
        <taxon>Desulfocucumaceae</taxon>
        <taxon>Desulfocucumis</taxon>
    </lineage>
</organism>
<keyword evidence="2 3" id="KW-0472">Membrane</keyword>
<evidence type="ECO:0000256" key="3">
    <source>
        <dbReference type="SAM" id="Phobius"/>
    </source>
</evidence>
<keyword evidence="5" id="KW-1185">Reference proteome</keyword>
<protein>
    <recommendedName>
        <fullName evidence="2">Biotin transporter</fullName>
    </recommendedName>
</protein>
<keyword evidence="2" id="KW-1003">Cell membrane</keyword>
<dbReference type="Pfam" id="PF02632">
    <property type="entry name" value="BioY"/>
    <property type="match status" value="1"/>
</dbReference>
<dbReference type="EMBL" id="BFAV01000018">
    <property type="protein sequence ID" value="GBF32045.1"/>
    <property type="molecule type" value="Genomic_DNA"/>
</dbReference>
<dbReference type="OrthoDB" id="9803495at2"/>
<dbReference type="AlphaFoldDB" id="A0A2L2X7A2"/>
<keyword evidence="3" id="KW-1133">Transmembrane helix</keyword>
<evidence type="ECO:0000313" key="5">
    <source>
        <dbReference type="Proteomes" id="UP000239549"/>
    </source>
</evidence>
<feature type="transmembrane region" description="Helical" evidence="3">
    <location>
        <begin position="84"/>
        <end position="101"/>
    </location>
</feature>
<accession>A0A2L2X7A2</accession>
<dbReference type="PIRSF" id="PIRSF016661">
    <property type="entry name" value="BioY"/>
    <property type="match status" value="1"/>
</dbReference>
<reference evidence="5" key="1">
    <citation type="submission" date="2018-02" db="EMBL/GenBank/DDBJ databases">
        <title>Genome sequence of Desulfocucumis palustris strain NAW-5.</title>
        <authorList>
            <person name="Watanabe M."/>
            <person name="Kojima H."/>
            <person name="Fukui M."/>
        </authorList>
    </citation>
    <scope>NUCLEOTIDE SEQUENCE [LARGE SCALE GENOMIC DNA]</scope>
    <source>
        <strain evidence="5">NAW-5</strain>
    </source>
</reference>
<evidence type="ECO:0000256" key="1">
    <source>
        <dbReference type="ARBA" id="ARBA00010692"/>
    </source>
</evidence>
<dbReference type="GO" id="GO:0005886">
    <property type="term" value="C:plasma membrane"/>
    <property type="evidence" value="ECO:0007669"/>
    <property type="project" value="UniProtKB-SubCell"/>
</dbReference>
<keyword evidence="3" id="KW-0812">Transmembrane</keyword>
<name>A0A2L2X7A2_9FIRM</name>
<feature type="transmembrane region" description="Helical" evidence="3">
    <location>
        <begin position="113"/>
        <end position="137"/>
    </location>
</feature>
<comment type="subcellular location">
    <subcellularLocation>
        <location evidence="2">Cell membrane</location>
        <topology evidence="2">Multi-pass membrane protein</topology>
    </subcellularLocation>
</comment>
<gene>
    <name evidence="4" type="ORF">DCCM_0236</name>
</gene>
<dbReference type="GO" id="GO:0015225">
    <property type="term" value="F:biotin transmembrane transporter activity"/>
    <property type="evidence" value="ECO:0007669"/>
    <property type="project" value="UniProtKB-UniRule"/>
</dbReference>
<dbReference type="RefSeq" id="WP_104370628.1">
    <property type="nucleotide sequence ID" value="NZ_BFAV01000018.1"/>
</dbReference>
<evidence type="ECO:0000256" key="2">
    <source>
        <dbReference type="PIRNR" id="PIRNR016661"/>
    </source>
</evidence>
<sequence>MKFSARDIILGAMFASLAVVAALLLRFLGSAIVPFSLVPFVALLAGAMLGGRLGAMSILVYVLMGLLGLPVFEKPPYGGPAYVLQPTFGFLLGFILAAYVTGKLIPAGGDAGLFRYIAASLAGVAVYYLVGLPYLYLILNLYLGKALSAMAVIKIGFIPFVGADIVKAALASGLARAVARRLRAV</sequence>
<feature type="transmembrane region" description="Helical" evidence="3">
    <location>
        <begin position="56"/>
        <end position="72"/>
    </location>
</feature>
<comment type="similarity">
    <text evidence="1 2">Belongs to the BioY family.</text>
</comment>